<gene>
    <name evidence="7" type="ORF">ETSY1_09075</name>
</gene>
<organism evidence="7 8">
    <name type="scientific">Entotheonella factor</name>
    <dbReference type="NCBI Taxonomy" id="1429438"/>
    <lineage>
        <taxon>Bacteria</taxon>
        <taxon>Pseudomonadati</taxon>
        <taxon>Nitrospinota/Tectimicrobiota group</taxon>
        <taxon>Candidatus Tectimicrobiota</taxon>
        <taxon>Candidatus Entotheonellia</taxon>
        <taxon>Candidatus Entotheonellales</taxon>
        <taxon>Candidatus Entotheonellaceae</taxon>
        <taxon>Candidatus Entotheonella</taxon>
    </lineage>
</organism>
<protein>
    <submittedName>
        <fullName evidence="7">DNA mismatch repair protein MutT</fullName>
    </submittedName>
</protein>
<keyword evidence="5" id="KW-0460">Magnesium</keyword>
<dbReference type="HOGENOM" id="CLU_037162_13_3_7"/>
<evidence type="ECO:0000313" key="8">
    <source>
        <dbReference type="Proteomes" id="UP000019141"/>
    </source>
</evidence>
<evidence type="ECO:0000256" key="2">
    <source>
        <dbReference type="ARBA" id="ARBA00005582"/>
    </source>
</evidence>
<dbReference type="AlphaFoldDB" id="W4LT34"/>
<dbReference type="InterPro" id="IPR000086">
    <property type="entry name" value="NUDIX_hydrolase_dom"/>
</dbReference>
<dbReference type="SUPFAM" id="SSF55811">
    <property type="entry name" value="Nudix"/>
    <property type="match status" value="1"/>
</dbReference>
<dbReference type="PANTHER" id="PTHR43758">
    <property type="entry name" value="7,8-DIHYDRO-8-OXOGUANINE TRIPHOSPHATASE"/>
    <property type="match status" value="1"/>
</dbReference>
<dbReference type="GO" id="GO:0008413">
    <property type="term" value="F:8-oxo-7,8-dihydroguanosine triphosphate pyrophosphatase activity"/>
    <property type="evidence" value="ECO:0007669"/>
    <property type="project" value="TreeGrafter"/>
</dbReference>
<dbReference type="GO" id="GO:0005737">
    <property type="term" value="C:cytoplasm"/>
    <property type="evidence" value="ECO:0007669"/>
    <property type="project" value="TreeGrafter"/>
</dbReference>
<dbReference type="EMBL" id="AZHW01000277">
    <property type="protein sequence ID" value="ETX01025.1"/>
    <property type="molecule type" value="Genomic_DNA"/>
</dbReference>
<comment type="cofactor">
    <cofactor evidence="1">
        <name>Mg(2+)</name>
        <dbReference type="ChEBI" id="CHEBI:18420"/>
    </cofactor>
</comment>
<keyword evidence="4" id="KW-0378">Hydrolase</keyword>
<evidence type="ECO:0000256" key="4">
    <source>
        <dbReference type="ARBA" id="ARBA00022801"/>
    </source>
</evidence>
<evidence type="ECO:0000259" key="6">
    <source>
        <dbReference type="PROSITE" id="PS51462"/>
    </source>
</evidence>
<keyword evidence="8" id="KW-1185">Reference proteome</keyword>
<evidence type="ECO:0000256" key="3">
    <source>
        <dbReference type="ARBA" id="ARBA00022723"/>
    </source>
</evidence>
<name>W4LT34_ENTF1</name>
<dbReference type="PROSITE" id="PS51462">
    <property type="entry name" value="NUDIX"/>
    <property type="match status" value="1"/>
</dbReference>
<keyword evidence="3" id="KW-0479">Metal-binding</keyword>
<proteinExistence type="inferred from homology"/>
<dbReference type="CDD" id="cd04690">
    <property type="entry name" value="NUDIX_Hydrolase"/>
    <property type="match status" value="1"/>
</dbReference>
<dbReference type="GO" id="GO:0046872">
    <property type="term" value="F:metal ion binding"/>
    <property type="evidence" value="ECO:0007669"/>
    <property type="project" value="UniProtKB-KW"/>
</dbReference>
<dbReference type="Proteomes" id="UP000019141">
    <property type="component" value="Unassembled WGS sequence"/>
</dbReference>
<dbReference type="Pfam" id="PF00293">
    <property type="entry name" value="NUDIX"/>
    <property type="match status" value="1"/>
</dbReference>
<dbReference type="InterPro" id="IPR015797">
    <property type="entry name" value="NUDIX_hydrolase-like_dom_sf"/>
</dbReference>
<evidence type="ECO:0000313" key="7">
    <source>
        <dbReference type="EMBL" id="ETX01025.1"/>
    </source>
</evidence>
<comment type="caution">
    <text evidence="7">The sequence shown here is derived from an EMBL/GenBank/DDBJ whole genome shotgun (WGS) entry which is preliminary data.</text>
</comment>
<dbReference type="GO" id="GO:0042262">
    <property type="term" value="P:DNA protection"/>
    <property type="evidence" value="ECO:0007669"/>
    <property type="project" value="TreeGrafter"/>
</dbReference>
<evidence type="ECO:0000256" key="5">
    <source>
        <dbReference type="ARBA" id="ARBA00022842"/>
    </source>
</evidence>
<dbReference type="PANTHER" id="PTHR43758:SF2">
    <property type="entry name" value="OXIDIZED PURINE NUCLEOSIDE TRIPHOSPHATE HYDROLASE"/>
    <property type="match status" value="1"/>
</dbReference>
<sequence length="132" mass="14817">MQTIDKLAWLCVQDHRLLCARSRGKETFYIPGGKREAGETDHAALQREIREELSVDLVPNSLSLAGVFEAQAHGRPAGTTVRMTCYYGDYAGTLKAASEIEELAWLSHADWAKTSEVDHLIFNWLQARGELR</sequence>
<reference evidence="7 8" key="1">
    <citation type="journal article" date="2014" name="Nature">
        <title>An environmental bacterial taxon with a large and distinct metabolic repertoire.</title>
        <authorList>
            <person name="Wilson M.C."/>
            <person name="Mori T."/>
            <person name="Ruckert C."/>
            <person name="Uria A.R."/>
            <person name="Helf M.J."/>
            <person name="Takada K."/>
            <person name="Gernert C."/>
            <person name="Steffens U.A."/>
            <person name="Heycke N."/>
            <person name="Schmitt S."/>
            <person name="Rinke C."/>
            <person name="Helfrich E.J."/>
            <person name="Brachmann A.O."/>
            <person name="Gurgui C."/>
            <person name="Wakimoto T."/>
            <person name="Kracht M."/>
            <person name="Crusemann M."/>
            <person name="Hentschel U."/>
            <person name="Abe I."/>
            <person name="Matsunaga S."/>
            <person name="Kalinowski J."/>
            <person name="Takeyama H."/>
            <person name="Piel J."/>
        </authorList>
    </citation>
    <scope>NUCLEOTIDE SEQUENCE [LARGE SCALE GENOMIC DNA]</scope>
    <source>
        <strain evidence="8">TSY1</strain>
    </source>
</reference>
<feature type="domain" description="Nudix hydrolase" evidence="6">
    <location>
        <begin position="1"/>
        <end position="129"/>
    </location>
</feature>
<evidence type="ECO:0000256" key="1">
    <source>
        <dbReference type="ARBA" id="ARBA00001946"/>
    </source>
</evidence>
<dbReference type="Gene3D" id="3.90.79.10">
    <property type="entry name" value="Nucleoside Triphosphate Pyrophosphohydrolase"/>
    <property type="match status" value="1"/>
</dbReference>
<accession>W4LT34</accession>
<comment type="similarity">
    <text evidence="2">Belongs to the Nudix hydrolase family.</text>
</comment>